<evidence type="ECO:0000256" key="6">
    <source>
        <dbReference type="ARBA" id="ARBA00023136"/>
    </source>
</evidence>
<dbReference type="EMBL" id="WTVS01000014">
    <property type="protein sequence ID" value="NMF97436.1"/>
    <property type="molecule type" value="Genomic_DNA"/>
</dbReference>
<keyword evidence="5" id="KW-0732">Signal</keyword>
<dbReference type="InterPro" id="IPR006311">
    <property type="entry name" value="TAT_signal"/>
</dbReference>
<proteinExistence type="inferred from homology"/>
<accession>A0ABX1NDQ7</accession>
<comment type="similarity">
    <text evidence="7">Belongs to the CmpA/NrtA family.</text>
</comment>
<evidence type="ECO:0000313" key="9">
    <source>
        <dbReference type="Proteomes" id="UP000634522"/>
    </source>
</evidence>
<organism evidence="8 9">
    <name type="scientific">Aromatoleum toluolicum</name>
    <dbReference type="NCBI Taxonomy" id="90060"/>
    <lineage>
        <taxon>Bacteria</taxon>
        <taxon>Pseudomonadati</taxon>
        <taxon>Pseudomonadota</taxon>
        <taxon>Betaproteobacteria</taxon>
        <taxon>Rhodocyclales</taxon>
        <taxon>Rhodocyclaceae</taxon>
        <taxon>Aromatoleum</taxon>
    </lineage>
</organism>
<comment type="caution">
    <text evidence="8">The sequence shown here is derived from an EMBL/GenBank/DDBJ whole genome shotgun (WGS) entry which is preliminary data.</text>
</comment>
<evidence type="ECO:0000256" key="1">
    <source>
        <dbReference type="ARBA" id="ARBA00004308"/>
    </source>
</evidence>
<evidence type="ECO:0000256" key="7">
    <source>
        <dbReference type="ARBA" id="ARBA00024031"/>
    </source>
</evidence>
<keyword evidence="9" id="KW-1185">Reference proteome</keyword>
<name>A0ABX1NDQ7_9RHOO</name>
<sequence length="419" mass="46161">MSGLDDNGMMRREFMRRTVALSGAAMMGSAGLGVSGGVWAAGSDAPEKKEIRVGFIPLTDCSSVVMAAVQKFDEKYGIKIIPSKEASWAAVRDKLVSGELDAAHVLYGLVYGVHLGIGGPKKDMAVLMNLNHNGQAITLANKLREQGVTDGAGLKKLITTKPGEYTFAQTFPTGTHAMWLYYWLAAHDINPMKDVKVITVPPPQMVANMRVGNMDGFCVGEPWNNRAIMDKIGFTAVTTQDIWTDHPEKVLGTTADWVAKHPNAARALTAAILEAGRWIDSSLPNRRATAETVAQKSYINTDMDVILERMLGRYSNGLGKSWDDPNYMKFYNDGAVNFPYLSDGMWFLTQHRRWGLLDRDVDYLAVAKQINRIDIYKQAATAANVPLPKSDMRSHKLIDGVVWDGKDPKKYAGSFKVRA</sequence>
<dbReference type="CDD" id="cd13553">
    <property type="entry name" value="PBP2_NrtA_CpmA_like"/>
    <property type="match status" value="1"/>
</dbReference>
<comment type="subcellular location">
    <subcellularLocation>
        <location evidence="1">Endomembrane system</location>
    </subcellularLocation>
</comment>
<dbReference type="PANTHER" id="PTHR30024">
    <property type="entry name" value="ALIPHATIC SULFONATES-BINDING PROTEIN-RELATED"/>
    <property type="match status" value="1"/>
</dbReference>
<evidence type="ECO:0000256" key="2">
    <source>
        <dbReference type="ARBA" id="ARBA00022448"/>
    </source>
</evidence>
<evidence type="ECO:0000313" key="8">
    <source>
        <dbReference type="EMBL" id="NMF97436.1"/>
    </source>
</evidence>
<protein>
    <submittedName>
        <fullName evidence="8">Nitrate ABC transporter substrate-binding protein</fullName>
    </submittedName>
</protein>
<keyword evidence="3" id="KW-1003">Cell membrane</keyword>
<gene>
    <name evidence="8" type="ORF">GPA27_08545</name>
</gene>
<dbReference type="Proteomes" id="UP000634522">
    <property type="component" value="Unassembled WGS sequence"/>
</dbReference>
<dbReference type="InterPro" id="IPR044527">
    <property type="entry name" value="NrtA/CpmA_ABC-bd_dom"/>
</dbReference>
<evidence type="ECO:0000256" key="3">
    <source>
        <dbReference type="ARBA" id="ARBA00022475"/>
    </source>
</evidence>
<evidence type="ECO:0000256" key="5">
    <source>
        <dbReference type="ARBA" id="ARBA00022729"/>
    </source>
</evidence>
<dbReference type="Pfam" id="PF13379">
    <property type="entry name" value="NMT1_2"/>
    <property type="match status" value="1"/>
</dbReference>
<keyword evidence="4" id="KW-0997">Cell inner membrane</keyword>
<reference evidence="8 9" key="1">
    <citation type="submission" date="2019-12" db="EMBL/GenBank/DDBJ databases">
        <title>Comparative genomics gives insights into the taxonomy of the Azoarcus-Aromatoleum group and reveals separate origins of nif in the plant-associated Azoarcus and non-plant-associated Aromatoleum sub-groups.</title>
        <authorList>
            <person name="Lafos M."/>
            <person name="Maluk M."/>
            <person name="Batista M."/>
            <person name="Junghare M."/>
            <person name="Carmona M."/>
            <person name="Faoro H."/>
            <person name="Cruz L.M."/>
            <person name="Battistoni F."/>
            <person name="De Souza E."/>
            <person name="Pedrosa F."/>
            <person name="Chen W.-M."/>
            <person name="Poole P.S."/>
            <person name="Dixon R.A."/>
            <person name="James E.K."/>
        </authorList>
    </citation>
    <scope>NUCLEOTIDE SEQUENCE [LARGE SCALE GENOMIC DNA]</scope>
    <source>
        <strain evidence="8 9">T</strain>
    </source>
</reference>
<dbReference type="PANTHER" id="PTHR30024:SF7">
    <property type="entry name" value="NITRATE_NITRITE BINDING PROTEIN NRTA"/>
    <property type="match status" value="1"/>
</dbReference>
<keyword evidence="2" id="KW-0813">Transport</keyword>
<dbReference type="SUPFAM" id="SSF53850">
    <property type="entry name" value="Periplasmic binding protein-like II"/>
    <property type="match status" value="1"/>
</dbReference>
<keyword evidence="6" id="KW-0472">Membrane</keyword>
<evidence type="ECO:0000256" key="4">
    <source>
        <dbReference type="ARBA" id="ARBA00022519"/>
    </source>
</evidence>
<dbReference type="Gene3D" id="3.40.190.10">
    <property type="entry name" value="Periplasmic binding protein-like II"/>
    <property type="match status" value="2"/>
</dbReference>
<dbReference type="PROSITE" id="PS51318">
    <property type="entry name" value="TAT"/>
    <property type="match status" value="1"/>
</dbReference>